<comment type="similarity">
    <text evidence="8">Belongs to the G-protein coupled receptor 1 family.</text>
</comment>
<evidence type="ECO:0000313" key="11">
    <source>
        <dbReference type="EMBL" id="CAH3146636.1"/>
    </source>
</evidence>
<evidence type="ECO:0000256" key="3">
    <source>
        <dbReference type="ARBA" id="ARBA00022989"/>
    </source>
</evidence>
<dbReference type="PANTHER" id="PTHR24243:SF208">
    <property type="entry name" value="PYROKININ-1 RECEPTOR"/>
    <property type="match status" value="1"/>
</dbReference>
<keyword evidence="4 8" id="KW-0297">G-protein coupled receptor</keyword>
<evidence type="ECO:0000256" key="8">
    <source>
        <dbReference type="RuleBase" id="RU000688"/>
    </source>
</evidence>
<comment type="subcellular location">
    <subcellularLocation>
        <location evidence="1">Membrane</location>
        <topology evidence="1">Multi-pass membrane protein</topology>
    </subcellularLocation>
</comment>
<dbReference type="PRINTS" id="PR00237">
    <property type="entry name" value="GPCRRHODOPSN"/>
</dbReference>
<evidence type="ECO:0000256" key="9">
    <source>
        <dbReference type="SAM" id="Phobius"/>
    </source>
</evidence>
<dbReference type="SUPFAM" id="SSF81321">
    <property type="entry name" value="Family A G protein-coupled receptor-like"/>
    <property type="match status" value="2"/>
</dbReference>
<feature type="transmembrane region" description="Helical" evidence="9">
    <location>
        <begin position="334"/>
        <end position="358"/>
    </location>
</feature>
<dbReference type="PROSITE" id="PS50262">
    <property type="entry name" value="G_PROTEIN_RECEP_F1_2"/>
    <property type="match status" value="1"/>
</dbReference>
<dbReference type="PROSITE" id="PS00237">
    <property type="entry name" value="G_PROTEIN_RECEP_F1_1"/>
    <property type="match status" value="2"/>
</dbReference>
<feature type="transmembrane region" description="Helical" evidence="9">
    <location>
        <begin position="39"/>
        <end position="59"/>
    </location>
</feature>
<evidence type="ECO:0000259" key="10">
    <source>
        <dbReference type="PROSITE" id="PS50262"/>
    </source>
</evidence>
<feature type="non-terminal residue" evidence="11">
    <location>
        <position position="1"/>
    </location>
</feature>
<evidence type="ECO:0000313" key="12">
    <source>
        <dbReference type="Proteomes" id="UP001159427"/>
    </source>
</evidence>
<keyword evidence="2 8" id="KW-0812">Transmembrane</keyword>
<dbReference type="SMART" id="SM01381">
    <property type="entry name" value="7TM_GPCR_Srsx"/>
    <property type="match status" value="1"/>
</dbReference>
<comment type="caution">
    <text evidence="11">The sequence shown here is derived from an EMBL/GenBank/DDBJ whole genome shotgun (WGS) entry which is preliminary data.</text>
</comment>
<feature type="transmembrane region" description="Helical" evidence="9">
    <location>
        <begin position="424"/>
        <end position="449"/>
    </location>
</feature>
<feature type="transmembrane region" description="Helical" evidence="9">
    <location>
        <begin position="234"/>
        <end position="261"/>
    </location>
</feature>
<keyword evidence="7 8" id="KW-0807">Transducer</keyword>
<feature type="domain" description="G-protein coupled receptors family 1 profile" evidence="10">
    <location>
        <begin position="18"/>
        <end position="446"/>
    </location>
</feature>
<organism evidence="11 12">
    <name type="scientific">Porites evermanni</name>
    <dbReference type="NCBI Taxonomy" id="104178"/>
    <lineage>
        <taxon>Eukaryota</taxon>
        <taxon>Metazoa</taxon>
        <taxon>Cnidaria</taxon>
        <taxon>Anthozoa</taxon>
        <taxon>Hexacorallia</taxon>
        <taxon>Scleractinia</taxon>
        <taxon>Fungiina</taxon>
        <taxon>Poritidae</taxon>
        <taxon>Porites</taxon>
    </lineage>
</organism>
<feature type="transmembrane region" description="Helical" evidence="9">
    <location>
        <begin position="282"/>
        <end position="303"/>
    </location>
</feature>
<keyword evidence="12" id="KW-1185">Reference proteome</keyword>
<dbReference type="PANTHER" id="PTHR24243">
    <property type="entry name" value="G-PROTEIN COUPLED RECEPTOR"/>
    <property type="match status" value="1"/>
</dbReference>
<proteinExistence type="inferred from homology"/>
<evidence type="ECO:0000256" key="6">
    <source>
        <dbReference type="ARBA" id="ARBA00023170"/>
    </source>
</evidence>
<protein>
    <recommendedName>
        <fullName evidence="10">G-protein coupled receptors family 1 profile domain-containing protein</fullName>
    </recommendedName>
</protein>
<evidence type="ECO:0000256" key="4">
    <source>
        <dbReference type="ARBA" id="ARBA00023040"/>
    </source>
</evidence>
<sequence length="463" mass="52078">KIGLTIGYSLILVVSLAGNSAIGVIFYKTPSLRKPINYLIINMAMSDLIFPFITVPWFLVRFYTTPVDHWLIGGPLGQALCKLIVYVTAVSYGVSSQSLVLIAVDRFVAVVFPLRSTVISRKLFPFVITATWIIALAFYSPWLKSVKVVELKRRSICSVIDTSDEIKSWQIAARPGEQSNNAEKKRAERNRKVLRMACAIVLAFSLCYMLFPFFTIPLRLAEIHSGGSWPTGGLLGQALCKLAVYLTHVSFGVSSQSLVLIALDRYVAVVFPLRSPFISHKLFPFFILATWVVALAFFAPYMIVAKFDDGTQGTFCYFDWYGTFEGSWPIENHYIVVFTAFCFIPAVLLVIVYSIILIKLKLHAPPGEQLTNATKQRERKNRNVLRMAIAIMLAFFFCSVPITTTRLITVHQPEDSSIWSSCGFRLFTLLAHLIFDANCAINPLICLIFSNNYRQGLKRLLKC</sequence>
<accession>A0ABN8PMI9</accession>
<dbReference type="EMBL" id="CALNXI010000916">
    <property type="protein sequence ID" value="CAH3146636.1"/>
    <property type="molecule type" value="Genomic_DNA"/>
</dbReference>
<reference evidence="11 12" key="1">
    <citation type="submission" date="2022-05" db="EMBL/GenBank/DDBJ databases">
        <authorList>
            <consortium name="Genoscope - CEA"/>
            <person name="William W."/>
        </authorList>
    </citation>
    <scope>NUCLEOTIDE SEQUENCE [LARGE SCALE GENOMIC DNA]</scope>
</reference>
<evidence type="ECO:0000256" key="7">
    <source>
        <dbReference type="ARBA" id="ARBA00023224"/>
    </source>
</evidence>
<dbReference type="Pfam" id="PF00001">
    <property type="entry name" value="7tm_1"/>
    <property type="match status" value="2"/>
</dbReference>
<feature type="transmembrane region" description="Helical" evidence="9">
    <location>
        <begin position="193"/>
        <end position="214"/>
    </location>
</feature>
<gene>
    <name evidence="11" type="ORF">PEVE_00044023</name>
</gene>
<dbReference type="InterPro" id="IPR017452">
    <property type="entry name" value="GPCR_Rhodpsn_7TM"/>
</dbReference>
<dbReference type="CDD" id="cd00637">
    <property type="entry name" value="7tm_classA_rhodopsin-like"/>
    <property type="match status" value="2"/>
</dbReference>
<dbReference type="Proteomes" id="UP001159427">
    <property type="component" value="Unassembled WGS sequence"/>
</dbReference>
<feature type="transmembrane region" description="Helical" evidence="9">
    <location>
        <begin position="123"/>
        <end position="143"/>
    </location>
</feature>
<evidence type="ECO:0000256" key="5">
    <source>
        <dbReference type="ARBA" id="ARBA00023136"/>
    </source>
</evidence>
<dbReference type="InterPro" id="IPR000276">
    <property type="entry name" value="GPCR_Rhodpsn"/>
</dbReference>
<keyword evidence="6 8" id="KW-0675">Receptor</keyword>
<name>A0ABN8PMI9_9CNID</name>
<keyword evidence="5 9" id="KW-0472">Membrane</keyword>
<feature type="transmembrane region" description="Helical" evidence="9">
    <location>
        <begin position="6"/>
        <end position="27"/>
    </location>
</feature>
<evidence type="ECO:0000256" key="1">
    <source>
        <dbReference type="ARBA" id="ARBA00004141"/>
    </source>
</evidence>
<dbReference type="Gene3D" id="1.20.1070.10">
    <property type="entry name" value="Rhodopsin 7-helix transmembrane proteins"/>
    <property type="match status" value="2"/>
</dbReference>
<keyword evidence="3 9" id="KW-1133">Transmembrane helix</keyword>
<feature type="transmembrane region" description="Helical" evidence="9">
    <location>
        <begin position="384"/>
        <end position="404"/>
    </location>
</feature>
<evidence type="ECO:0000256" key="2">
    <source>
        <dbReference type="ARBA" id="ARBA00022692"/>
    </source>
</evidence>